<keyword evidence="1" id="KW-0808">Transferase</keyword>
<dbReference type="Proteomes" id="UP001418222">
    <property type="component" value="Unassembled WGS sequence"/>
</dbReference>
<dbReference type="PANTHER" id="PTHR31896:SF43">
    <property type="entry name" value="PROTEIN ENHANCED PSEUDOMONAS SUSCEPTIBILITY 1"/>
    <property type="match status" value="1"/>
</dbReference>
<dbReference type="GO" id="GO:0016740">
    <property type="term" value="F:transferase activity"/>
    <property type="evidence" value="ECO:0007669"/>
    <property type="project" value="UniProtKB-KW"/>
</dbReference>
<proteinExistence type="predicted"/>
<dbReference type="InterPro" id="IPR023213">
    <property type="entry name" value="CAT-like_dom_sf"/>
</dbReference>
<gene>
    <name evidence="2" type="ORF">KSP39_PZI001738</name>
</gene>
<dbReference type="PANTHER" id="PTHR31896">
    <property type="entry name" value="FAMILY REGULATORY PROTEIN, PUTATIVE (AFU_ORTHOLOGUE AFUA_3G14730)-RELATED"/>
    <property type="match status" value="1"/>
</dbReference>
<dbReference type="InterPro" id="IPR051283">
    <property type="entry name" value="Sec_Metabolite_Acyltrans"/>
</dbReference>
<dbReference type="EMBL" id="JBBWWQ010000002">
    <property type="protein sequence ID" value="KAK8954428.1"/>
    <property type="molecule type" value="Genomic_DNA"/>
</dbReference>
<evidence type="ECO:0000313" key="2">
    <source>
        <dbReference type="EMBL" id="KAK8954428.1"/>
    </source>
</evidence>
<sequence>MPSDSQTEIRILSRAWIRPSPPPSAVESRRRQIHLNPWDLNMLSVGYIQKGILLPAPNPPDDLIVPRLISSFSQTLDLFYPFAGRLATVYNPTSPPSLYIFLDCNDAGGEFIHAAADHLTSSDITSSHYTPPEVRSLFPLNDVINHDGHTSPLLAMQATVLGDGSIFLAGSLNHAVADGYSFWHFFNTWSWLTRSGSLAADSDEIQPPVVEHWFLPSTPPPIMLPFRDESEFIHRDLLPPTRECFFNFSRQSVARLKAKANEEMGVQNISSLQSLLAHMWRAATRARGLEPDVETAYVVIVSQRRRITPPLPDTYMGNTALGAPAIARAGELAGNGLGWAAWQLNRAVAFEGEGKAVKWLEEWAKNPSPMRLSGLAASCRTLLITGSSPRFNVYGNDFGWGPPEAVRSGGANKVDGKVTVYSGRSGAGSMALEVCLTASALRLLLEDQEFMSAVDTCCQTVVL</sequence>
<protein>
    <recommendedName>
        <fullName evidence="4">Acetyltransferase</fullName>
    </recommendedName>
</protein>
<evidence type="ECO:0000256" key="1">
    <source>
        <dbReference type="ARBA" id="ARBA00022679"/>
    </source>
</evidence>
<accession>A0AAP0GE48</accession>
<dbReference type="Gene3D" id="3.30.559.10">
    <property type="entry name" value="Chloramphenicol acetyltransferase-like domain"/>
    <property type="match status" value="2"/>
</dbReference>
<reference evidence="2 3" key="1">
    <citation type="journal article" date="2022" name="Nat. Plants">
        <title>Genomes of leafy and leafless Platanthera orchids illuminate the evolution of mycoheterotrophy.</title>
        <authorList>
            <person name="Li M.H."/>
            <person name="Liu K.W."/>
            <person name="Li Z."/>
            <person name="Lu H.C."/>
            <person name="Ye Q.L."/>
            <person name="Zhang D."/>
            <person name="Wang J.Y."/>
            <person name="Li Y.F."/>
            <person name="Zhong Z.M."/>
            <person name="Liu X."/>
            <person name="Yu X."/>
            <person name="Liu D.K."/>
            <person name="Tu X.D."/>
            <person name="Liu B."/>
            <person name="Hao Y."/>
            <person name="Liao X.Y."/>
            <person name="Jiang Y.T."/>
            <person name="Sun W.H."/>
            <person name="Chen J."/>
            <person name="Chen Y.Q."/>
            <person name="Ai Y."/>
            <person name="Zhai J.W."/>
            <person name="Wu S.S."/>
            <person name="Zhou Z."/>
            <person name="Hsiao Y.Y."/>
            <person name="Wu W.L."/>
            <person name="Chen Y.Y."/>
            <person name="Lin Y.F."/>
            <person name="Hsu J.L."/>
            <person name="Li C.Y."/>
            <person name="Wang Z.W."/>
            <person name="Zhao X."/>
            <person name="Zhong W.Y."/>
            <person name="Ma X.K."/>
            <person name="Ma L."/>
            <person name="Huang J."/>
            <person name="Chen G.Z."/>
            <person name="Huang M.Z."/>
            <person name="Huang L."/>
            <person name="Peng D.H."/>
            <person name="Luo Y.B."/>
            <person name="Zou S.Q."/>
            <person name="Chen S.P."/>
            <person name="Lan S."/>
            <person name="Tsai W.C."/>
            <person name="Van de Peer Y."/>
            <person name="Liu Z.J."/>
        </authorList>
    </citation>
    <scope>NUCLEOTIDE SEQUENCE [LARGE SCALE GENOMIC DNA]</scope>
    <source>
        <strain evidence="2">Lor287</strain>
    </source>
</reference>
<name>A0AAP0GE48_9ASPA</name>
<dbReference type="Pfam" id="PF02458">
    <property type="entry name" value="Transferase"/>
    <property type="match status" value="1"/>
</dbReference>
<comment type="caution">
    <text evidence="2">The sequence shown here is derived from an EMBL/GenBank/DDBJ whole genome shotgun (WGS) entry which is preliminary data.</text>
</comment>
<evidence type="ECO:0008006" key="4">
    <source>
        <dbReference type="Google" id="ProtNLM"/>
    </source>
</evidence>
<dbReference type="AlphaFoldDB" id="A0AAP0GE48"/>
<keyword evidence="3" id="KW-1185">Reference proteome</keyword>
<evidence type="ECO:0000313" key="3">
    <source>
        <dbReference type="Proteomes" id="UP001418222"/>
    </source>
</evidence>
<organism evidence="2 3">
    <name type="scientific">Platanthera zijinensis</name>
    <dbReference type="NCBI Taxonomy" id="2320716"/>
    <lineage>
        <taxon>Eukaryota</taxon>
        <taxon>Viridiplantae</taxon>
        <taxon>Streptophyta</taxon>
        <taxon>Embryophyta</taxon>
        <taxon>Tracheophyta</taxon>
        <taxon>Spermatophyta</taxon>
        <taxon>Magnoliopsida</taxon>
        <taxon>Liliopsida</taxon>
        <taxon>Asparagales</taxon>
        <taxon>Orchidaceae</taxon>
        <taxon>Orchidoideae</taxon>
        <taxon>Orchideae</taxon>
        <taxon>Orchidinae</taxon>
        <taxon>Platanthera</taxon>
    </lineage>
</organism>